<name>A0AAP0L1N0_9MAGN</name>
<dbReference type="PANTHER" id="PTHR31272">
    <property type="entry name" value="CYTOCHROME C-TYPE BIOGENESIS PROTEIN HI_1454-RELATED"/>
    <property type="match status" value="1"/>
</dbReference>
<dbReference type="AlphaFoldDB" id="A0AAP0L1N0"/>
<dbReference type="InterPro" id="IPR051790">
    <property type="entry name" value="Cytochrome_c-biogenesis_DsbD"/>
</dbReference>
<protein>
    <submittedName>
        <fullName evidence="2">Uncharacterized protein</fullName>
    </submittedName>
</protein>
<evidence type="ECO:0000313" key="3">
    <source>
        <dbReference type="Proteomes" id="UP001420932"/>
    </source>
</evidence>
<organism evidence="2 3">
    <name type="scientific">Stephania yunnanensis</name>
    <dbReference type="NCBI Taxonomy" id="152371"/>
    <lineage>
        <taxon>Eukaryota</taxon>
        <taxon>Viridiplantae</taxon>
        <taxon>Streptophyta</taxon>
        <taxon>Embryophyta</taxon>
        <taxon>Tracheophyta</taxon>
        <taxon>Spermatophyta</taxon>
        <taxon>Magnoliopsida</taxon>
        <taxon>Ranunculales</taxon>
        <taxon>Menispermaceae</taxon>
        <taxon>Menispermoideae</taxon>
        <taxon>Cissampelideae</taxon>
        <taxon>Stephania</taxon>
    </lineage>
</organism>
<dbReference type="GO" id="GO:0030906">
    <property type="term" value="C:retromer, cargo-selective complex"/>
    <property type="evidence" value="ECO:0007669"/>
    <property type="project" value="InterPro"/>
</dbReference>
<comment type="caution">
    <text evidence="2">The sequence shown here is derived from an EMBL/GenBank/DDBJ whole genome shotgun (WGS) entry which is preliminary data.</text>
</comment>
<reference evidence="2 3" key="1">
    <citation type="submission" date="2024-01" db="EMBL/GenBank/DDBJ databases">
        <title>Genome assemblies of Stephania.</title>
        <authorList>
            <person name="Yang L."/>
        </authorList>
    </citation>
    <scope>NUCLEOTIDE SEQUENCE [LARGE SCALE GENOMIC DNA]</scope>
    <source>
        <strain evidence="2">YNDBR</strain>
        <tissue evidence="2">Leaf</tissue>
    </source>
</reference>
<sequence length="248" mass="28052">MLTRNFINAKVRDEPETESLDEERNLRRRDDDLTSKVLPLIKRSGKYGGVMLWSKYYDDQSRCYSAYEFILFGDPELGPLQSGFPAAGTRPEEKKSELRDLVGKNLHVLSQIEGIDLDMYKDTVLPRILEQQVVELQLPSLFNNFDPHAAAANLPSSVQAYLAGLTFALAAPPCSTPVLASILGSSYWRQSTSNIHNLAILLLFFLPLHLQEHCRSFISSSRLQINNCYRDLKASNALLRREDESKGF</sequence>
<dbReference type="GO" id="GO:0042147">
    <property type="term" value="P:retrograde transport, endosome to Golgi"/>
    <property type="evidence" value="ECO:0007669"/>
    <property type="project" value="InterPro"/>
</dbReference>
<keyword evidence="3" id="KW-1185">Reference proteome</keyword>
<dbReference type="Proteomes" id="UP001420932">
    <property type="component" value="Unassembled WGS sequence"/>
</dbReference>
<dbReference type="Pfam" id="PF03635">
    <property type="entry name" value="Vps35"/>
    <property type="match status" value="1"/>
</dbReference>
<evidence type="ECO:0000256" key="1">
    <source>
        <dbReference type="ARBA" id="ARBA00022748"/>
    </source>
</evidence>
<dbReference type="GO" id="GO:0017004">
    <property type="term" value="P:cytochrome complex assembly"/>
    <property type="evidence" value="ECO:0007669"/>
    <property type="project" value="UniProtKB-KW"/>
</dbReference>
<dbReference type="InterPro" id="IPR017853">
    <property type="entry name" value="GH"/>
</dbReference>
<gene>
    <name evidence="2" type="ORF">Syun_003628</name>
</gene>
<dbReference type="InterPro" id="IPR005378">
    <property type="entry name" value="Vps35"/>
</dbReference>
<dbReference type="GO" id="GO:0005829">
    <property type="term" value="C:cytosol"/>
    <property type="evidence" value="ECO:0007669"/>
    <property type="project" value="GOC"/>
</dbReference>
<dbReference type="SUPFAM" id="SSF51445">
    <property type="entry name" value="(Trans)glycosidases"/>
    <property type="match status" value="1"/>
</dbReference>
<proteinExistence type="predicted"/>
<evidence type="ECO:0000313" key="2">
    <source>
        <dbReference type="EMBL" id="KAK9162726.1"/>
    </source>
</evidence>
<dbReference type="PANTHER" id="PTHR31272:SF6">
    <property type="entry name" value="CYTOCHROME C-TYPE BIOGENESIS CCDA-LIKE CHLOROPLASTIC PROTEIN"/>
    <property type="match status" value="1"/>
</dbReference>
<accession>A0AAP0L1N0</accession>
<keyword evidence="1" id="KW-0201">Cytochrome c-type biogenesis</keyword>
<dbReference type="EMBL" id="JBBNAF010000002">
    <property type="protein sequence ID" value="KAK9162726.1"/>
    <property type="molecule type" value="Genomic_DNA"/>
</dbReference>
<dbReference type="GO" id="GO:0015031">
    <property type="term" value="P:protein transport"/>
    <property type="evidence" value="ECO:0007669"/>
    <property type="project" value="InterPro"/>
</dbReference>